<evidence type="ECO:0000259" key="2">
    <source>
        <dbReference type="Pfam" id="PF17820"/>
    </source>
</evidence>
<evidence type="ECO:0000313" key="4">
    <source>
        <dbReference type="EMBL" id="AUG32068.1"/>
    </source>
</evidence>
<dbReference type="InterPro" id="IPR045375">
    <property type="entry name" value="Put_radical_SAM-like_N"/>
</dbReference>
<evidence type="ECO:0000259" key="1">
    <source>
        <dbReference type="Pfam" id="PF04459"/>
    </source>
</evidence>
<dbReference type="Pfam" id="PF17820">
    <property type="entry name" value="PDZ_6"/>
    <property type="match status" value="1"/>
</dbReference>
<dbReference type="InterPro" id="IPR041489">
    <property type="entry name" value="PDZ_6"/>
</dbReference>
<evidence type="ECO:0000259" key="3">
    <source>
        <dbReference type="Pfam" id="PF19238"/>
    </source>
</evidence>
<name>A0A2H4ZNH7_9EUKA</name>
<dbReference type="InterPro" id="IPR007549">
    <property type="entry name" value="DUF512"/>
</dbReference>
<gene>
    <name evidence="4" type="ORF">PLO_053</name>
</gene>
<dbReference type="SUPFAM" id="SSF102114">
    <property type="entry name" value="Radical SAM enzymes"/>
    <property type="match status" value="1"/>
</dbReference>
<dbReference type="InterPro" id="IPR058240">
    <property type="entry name" value="rSAM_sf"/>
</dbReference>
<sequence length="465" mass="52310">MLKEPLDGIYWNDIHNQVAPQPAIISSIEEDSIGQELGLQLGDRLISINGKCPRDLIDIRLLTGNENLTILAESSDKSIHVIEIEKNPDQGLGLGFTEALLDGLKQCNNKCSFCFIDQQPSGYRDTLYLKDDDFRLSFLYGSYLTLTNLSISDWQRIESQRLSPLYVSIHATNPTIRTQLLVNRRAGLICDQLHWFSARRLQIHAQIVVCPGFNDGPVLERTLIDLAQFANNDHPSVISVAIVPVGLTHFRPDGDELISPDSNCASKIIDQVENLQSFFYQQLGSRFAWLADEWFLIAQRPLPPIRTYESFSQQENGVGSIRAFLRDLDKFTKALPDDLIPSRSYSWVVGLLVVESLQPVVDRINKIEGMEIFLHGLPSLYWGQDQIVTGLLTGSDLLVGLQMKNLGDTLLVPSVLLQQSNQFFLDDMSFALIQEILPVKVEIVYSASDIINISLYKDVQNDHPD</sequence>
<keyword evidence="4" id="KW-0934">Plastid</keyword>
<feature type="domain" description="DUF512" evidence="1">
    <location>
        <begin position="243"/>
        <end position="444"/>
    </location>
</feature>
<dbReference type="SUPFAM" id="SSF50156">
    <property type="entry name" value="PDZ domain-like"/>
    <property type="match status" value="1"/>
</dbReference>
<dbReference type="InterPro" id="IPR036034">
    <property type="entry name" value="PDZ_sf"/>
</dbReference>
<dbReference type="Pfam" id="PF19238">
    <property type="entry name" value="Radical_SAM_2"/>
    <property type="match status" value="1"/>
</dbReference>
<dbReference type="Pfam" id="PF04459">
    <property type="entry name" value="DUF512"/>
    <property type="match status" value="1"/>
</dbReference>
<accession>A0A2H4ZNH7</accession>
<feature type="domain" description="PDZ" evidence="2">
    <location>
        <begin position="24"/>
        <end position="66"/>
    </location>
</feature>
<feature type="domain" description="Putative radical SAM N-terminal" evidence="3">
    <location>
        <begin position="86"/>
        <end position="231"/>
    </location>
</feature>
<dbReference type="Gene3D" id="2.30.42.10">
    <property type="match status" value="1"/>
</dbReference>
<protein>
    <submittedName>
        <fullName evidence="4">Putative Fe-S oxidoreductase</fullName>
    </submittedName>
</protein>
<proteinExistence type="predicted"/>
<dbReference type="NCBIfam" id="TIGR03279">
    <property type="entry name" value="cyano_FeS_chp"/>
    <property type="match status" value="1"/>
</dbReference>
<reference evidence="4" key="1">
    <citation type="submission" date="2017-10" db="EMBL/GenBank/DDBJ databases">
        <title>Paulinella longichromatophora chromatophore genome.</title>
        <authorList>
            <person name="Lhee D."/>
            <person name="Yoon H.S."/>
        </authorList>
    </citation>
    <scope>NUCLEOTIDE SEQUENCE</scope>
</reference>
<dbReference type="AlphaFoldDB" id="A0A2H4ZNH7"/>
<dbReference type="InterPro" id="IPR017673">
    <property type="entry name" value="CHP03279_fam"/>
</dbReference>
<dbReference type="EMBL" id="MG264610">
    <property type="protein sequence ID" value="AUG32068.1"/>
    <property type="molecule type" value="Genomic_DNA"/>
</dbReference>
<organism evidence="4">
    <name type="scientific">Paulinella longichromatophora</name>
    <dbReference type="NCBI Taxonomy" id="1708747"/>
    <lineage>
        <taxon>Eukaryota</taxon>
        <taxon>Sar</taxon>
        <taxon>Rhizaria</taxon>
        <taxon>Cercozoa</taxon>
        <taxon>Imbricatea</taxon>
        <taxon>Silicofilosea</taxon>
        <taxon>Euglyphida</taxon>
        <taxon>Paulinellidae</taxon>
        <taxon>Paulinella</taxon>
    </lineage>
</organism>
<geneLocation type="plastid" evidence="4"/>